<protein>
    <submittedName>
        <fullName evidence="1">Transcriptional regulator</fullName>
    </submittedName>
</protein>
<organism evidence="1 2">
    <name type="scientific">Tianweitania aestuarii</name>
    <dbReference type="NCBI Taxonomy" id="2814886"/>
    <lineage>
        <taxon>Bacteria</taxon>
        <taxon>Pseudomonadati</taxon>
        <taxon>Pseudomonadota</taxon>
        <taxon>Alphaproteobacteria</taxon>
        <taxon>Hyphomicrobiales</taxon>
        <taxon>Phyllobacteriaceae</taxon>
        <taxon>Tianweitania</taxon>
    </lineage>
</organism>
<sequence length="58" mass="6271">MPQIKSAPAAQAHIRHDVELSDQYRQIGSAAILGALAAKMKQTQAESDITQKRARQAA</sequence>
<dbReference type="EMBL" id="JAFMNX010000001">
    <property type="protein sequence ID" value="MBS9719957.1"/>
    <property type="molecule type" value="Genomic_DNA"/>
</dbReference>
<keyword evidence="2" id="KW-1185">Reference proteome</keyword>
<evidence type="ECO:0000313" key="2">
    <source>
        <dbReference type="Proteomes" id="UP001297272"/>
    </source>
</evidence>
<name>A0ABS5RUE8_9HYPH</name>
<evidence type="ECO:0000313" key="1">
    <source>
        <dbReference type="EMBL" id="MBS9719957.1"/>
    </source>
</evidence>
<comment type="caution">
    <text evidence="1">The sequence shown here is derived from an EMBL/GenBank/DDBJ whole genome shotgun (WGS) entry which is preliminary data.</text>
</comment>
<gene>
    <name evidence="1" type="ORF">JYU29_04555</name>
</gene>
<dbReference type="RefSeq" id="WP_213983541.1">
    <property type="nucleotide sequence ID" value="NZ_JAFMNX010000001.1"/>
</dbReference>
<proteinExistence type="predicted"/>
<accession>A0ABS5RUE8</accession>
<dbReference type="Proteomes" id="UP001297272">
    <property type="component" value="Unassembled WGS sequence"/>
</dbReference>
<reference evidence="1 2" key="1">
    <citation type="submission" date="2021-03" db="EMBL/GenBank/DDBJ databases">
        <title>Tianweitania aestuarii sp. nov., isolated from a tidal flat.</title>
        <authorList>
            <person name="Park S."/>
            <person name="Yoon J.-H."/>
        </authorList>
    </citation>
    <scope>NUCLEOTIDE SEQUENCE [LARGE SCALE GENOMIC DNA]</scope>
    <source>
        <strain evidence="1 2">BSSL-BM11</strain>
    </source>
</reference>